<dbReference type="PRINTS" id="PR00007">
    <property type="entry name" value="COMPLEMNTC1Q"/>
</dbReference>
<evidence type="ECO:0000256" key="1">
    <source>
        <dbReference type="ARBA" id="ARBA00008535"/>
    </source>
</evidence>
<reference evidence="7 8" key="1">
    <citation type="submission" date="2019-06" db="EMBL/GenBank/DDBJ databases">
        <title>A chromosome-scale genome assembly of the European perch, Perca fluviatilis.</title>
        <authorList>
            <person name="Roques C."/>
            <person name="Zahm M."/>
            <person name="Cabau C."/>
            <person name="Klopp C."/>
            <person name="Bouchez O."/>
            <person name="Donnadieu C."/>
            <person name="Kuhl H."/>
            <person name="Gislard M."/>
            <person name="Guendouz S."/>
            <person name="Journot L."/>
            <person name="Haffray P."/>
            <person name="Bestin A."/>
            <person name="Morvezen R."/>
            <person name="Feron R."/>
            <person name="Wen M."/>
            <person name="Jouanno E."/>
            <person name="Herpin A."/>
            <person name="Schartl M."/>
            <person name="Postlethwait J."/>
            <person name="Schaerlinger B."/>
            <person name="Chardard D."/>
            <person name="Lecocq T."/>
            <person name="Poncet C."/>
            <person name="Jaffrelo L."/>
            <person name="Lampietro C."/>
            <person name="Guiguen Y."/>
        </authorList>
    </citation>
    <scope>NUCLEOTIDE SEQUENCE [LARGE SCALE GENOMIC DNA]</scope>
    <source>
        <tissue evidence="7">Blood</tissue>
    </source>
</reference>
<dbReference type="InterPro" id="IPR027417">
    <property type="entry name" value="P-loop_NTPase"/>
</dbReference>
<dbReference type="InterPro" id="IPR001073">
    <property type="entry name" value="C1q_dom"/>
</dbReference>
<dbReference type="Pfam" id="PF00386">
    <property type="entry name" value="C1q"/>
    <property type="match status" value="1"/>
</dbReference>
<organism evidence="7 8">
    <name type="scientific">Perca fluviatilis</name>
    <name type="common">European perch</name>
    <dbReference type="NCBI Taxonomy" id="8168"/>
    <lineage>
        <taxon>Eukaryota</taxon>
        <taxon>Metazoa</taxon>
        <taxon>Chordata</taxon>
        <taxon>Craniata</taxon>
        <taxon>Vertebrata</taxon>
        <taxon>Euteleostomi</taxon>
        <taxon>Actinopterygii</taxon>
        <taxon>Neopterygii</taxon>
        <taxon>Teleostei</taxon>
        <taxon>Neoteleostei</taxon>
        <taxon>Acanthomorphata</taxon>
        <taxon>Eupercaria</taxon>
        <taxon>Perciformes</taxon>
        <taxon>Percoidei</taxon>
        <taxon>Percidae</taxon>
        <taxon>Percinae</taxon>
        <taxon>Perca</taxon>
    </lineage>
</organism>
<feature type="domain" description="AIG1-type G" evidence="6">
    <location>
        <begin position="10"/>
        <end position="210"/>
    </location>
</feature>
<evidence type="ECO:0000256" key="3">
    <source>
        <dbReference type="ARBA" id="ARBA00023134"/>
    </source>
</evidence>
<dbReference type="Gene3D" id="2.60.120.40">
    <property type="match status" value="1"/>
</dbReference>
<comment type="caution">
    <text evidence="7">The sequence shown here is derived from an EMBL/GenBank/DDBJ whole genome shotgun (WGS) entry which is preliminary data.</text>
</comment>
<evidence type="ECO:0000259" key="6">
    <source>
        <dbReference type="PROSITE" id="PS51720"/>
    </source>
</evidence>
<dbReference type="InterPro" id="IPR006703">
    <property type="entry name" value="G_AIG1"/>
</dbReference>
<name>A0A6A5E5U8_PERFL</name>
<proteinExistence type="inferred from homology"/>
<dbReference type="InterPro" id="IPR045058">
    <property type="entry name" value="GIMA/IAN/Toc"/>
</dbReference>
<accession>A0A6A5E5U8</accession>
<dbReference type="InterPro" id="IPR008983">
    <property type="entry name" value="Tumour_necrosis_fac-like_dom"/>
</dbReference>
<dbReference type="OrthoDB" id="8954335at2759"/>
<dbReference type="PANTHER" id="PTHR10903">
    <property type="entry name" value="GTPASE, IMAP FAMILY MEMBER-RELATED"/>
    <property type="match status" value="1"/>
</dbReference>
<evidence type="ECO:0008006" key="9">
    <source>
        <dbReference type="Google" id="ProtNLM"/>
    </source>
</evidence>
<dbReference type="PANTHER" id="PTHR10903:SF112">
    <property type="entry name" value="SI:CH211-113E8.5"/>
    <property type="match status" value="1"/>
</dbReference>
<dbReference type="Proteomes" id="UP000465112">
    <property type="component" value="Chromosome 16"/>
</dbReference>
<dbReference type="GO" id="GO:0005525">
    <property type="term" value="F:GTP binding"/>
    <property type="evidence" value="ECO:0007669"/>
    <property type="project" value="UniProtKB-KW"/>
</dbReference>
<dbReference type="PROSITE" id="PS50871">
    <property type="entry name" value="C1Q"/>
    <property type="match status" value="1"/>
</dbReference>
<feature type="coiled-coil region" evidence="4">
    <location>
        <begin position="202"/>
        <end position="236"/>
    </location>
</feature>
<dbReference type="SUPFAM" id="SSF52540">
    <property type="entry name" value="P-loop containing nucleoside triphosphate hydrolases"/>
    <property type="match status" value="1"/>
</dbReference>
<feature type="domain" description="C1q" evidence="5">
    <location>
        <begin position="237"/>
        <end position="377"/>
    </location>
</feature>
<keyword evidence="3" id="KW-0342">GTP-binding</keyword>
<dbReference type="AlphaFoldDB" id="A0A6A5E5U8"/>
<keyword evidence="8" id="KW-1185">Reference proteome</keyword>
<gene>
    <name evidence="7" type="ORF">PFLUV_G00185320</name>
</gene>
<keyword evidence="4" id="KW-0175">Coiled coil</keyword>
<dbReference type="Gene3D" id="3.40.50.300">
    <property type="entry name" value="P-loop containing nucleotide triphosphate hydrolases"/>
    <property type="match status" value="1"/>
</dbReference>
<sequence>MSFRGLNSFPPDLTIVLIGKSGVGRSASGNTILGRAAFESKPDSDPVTTEISEQTGNVFRKQISVVDTPGILESEDTEKKIKKFCQDLLQSSRPCLFLVVIRVGRFTQEDQEAVRAAMEVLGPQGVKKSYLLFTGGDMLQGRTLEDFIFKDKEEGKLPIVVIKFAGRYHLFNNEDDDEEQVRELLLKSGHLRTQDQPDPPGQAQLKAEVDKLKAEVAKQKTEVDKLKAEVDKQKQQPQVRQVAFSASLMAGGGDSTTGTFPSDTTLIFKNVITNIGKAYNLESGEFTAPVRGAYHFEWTVAAYGDGRHASAAVLYKNSERVFIAFEYQATGFLSSSNAATLLLEVGDVVSVRVRANSRAFDNEFNHTTFSGFLLFPM</sequence>
<dbReference type="EMBL" id="VHII01000016">
    <property type="protein sequence ID" value="KAF1378026.1"/>
    <property type="molecule type" value="Genomic_DNA"/>
</dbReference>
<comment type="similarity">
    <text evidence="1">Belongs to the TRAFAC class TrmE-Era-EngA-EngB-Septin-like GTPase superfamily. AIG1/Toc34/Toc159-like paraseptin GTPase family. IAN subfamily.</text>
</comment>
<keyword evidence="2" id="KW-0547">Nucleotide-binding</keyword>
<evidence type="ECO:0000313" key="7">
    <source>
        <dbReference type="EMBL" id="KAF1378026.1"/>
    </source>
</evidence>
<evidence type="ECO:0000259" key="5">
    <source>
        <dbReference type="PROSITE" id="PS50871"/>
    </source>
</evidence>
<dbReference type="SUPFAM" id="SSF49842">
    <property type="entry name" value="TNF-like"/>
    <property type="match status" value="1"/>
</dbReference>
<evidence type="ECO:0000313" key="8">
    <source>
        <dbReference type="Proteomes" id="UP000465112"/>
    </source>
</evidence>
<evidence type="ECO:0000256" key="2">
    <source>
        <dbReference type="ARBA" id="ARBA00022741"/>
    </source>
</evidence>
<dbReference type="PROSITE" id="PS51720">
    <property type="entry name" value="G_AIG1"/>
    <property type="match status" value="1"/>
</dbReference>
<dbReference type="SMART" id="SM00110">
    <property type="entry name" value="C1Q"/>
    <property type="match status" value="1"/>
</dbReference>
<evidence type="ECO:0000256" key="4">
    <source>
        <dbReference type="SAM" id="Coils"/>
    </source>
</evidence>
<dbReference type="Pfam" id="PF04548">
    <property type="entry name" value="AIG1"/>
    <property type="match status" value="1"/>
</dbReference>
<protein>
    <recommendedName>
        <fullName evidence="9">C1q domain-containing protein</fullName>
    </recommendedName>
</protein>